<proteinExistence type="predicted"/>
<dbReference type="SUPFAM" id="SSF57625">
    <property type="entry name" value="Invertebrate chitin-binding proteins"/>
    <property type="match status" value="2"/>
</dbReference>
<dbReference type="GO" id="GO:0005524">
    <property type="term" value="F:ATP binding"/>
    <property type="evidence" value="ECO:0007669"/>
    <property type="project" value="UniProtKB-KW"/>
</dbReference>
<dbReference type="GO" id="GO:0008061">
    <property type="term" value="F:chitin binding"/>
    <property type="evidence" value="ECO:0007669"/>
    <property type="project" value="InterPro"/>
</dbReference>
<dbReference type="InterPro" id="IPR002464">
    <property type="entry name" value="DNA/RNA_helicase_DEAH_CS"/>
</dbReference>
<dbReference type="Pfam" id="PF01607">
    <property type="entry name" value="CBM_14"/>
    <property type="match status" value="2"/>
</dbReference>
<dbReference type="PROSITE" id="PS00690">
    <property type="entry name" value="DEAH_ATP_HELICASE"/>
    <property type="match status" value="1"/>
</dbReference>
<dbReference type="InterPro" id="IPR014001">
    <property type="entry name" value="Helicase_ATP-bd"/>
</dbReference>
<feature type="region of interest" description="Disordered" evidence="4">
    <location>
        <begin position="675"/>
        <end position="763"/>
    </location>
</feature>
<name>A0AA39GY60_9BILA</name>
<dbReference type="GO" id="GO:0003723">
    <property type="term" value="F:RNA binding"/>
    <property type="evidence" value="ECO:0007669"/>
    <property type="project" value="TreeGrafter"/>
</dbReference>
<dbReference type="InterPro" id="IPR002557">
    <property type="entry name" value="Chitin-bd_dom"/>
</dbReference>
<dbReference type="PANTHER" id="PTHR18934:SF267">
    <property type="entry name" value="ATP-DEPENDENT RNA HELICASE YLR419W-RELATED"/>
    <property type="match status" value="1"/>
</dbReference>
<evidence type="ECO:0000256" key="4">
    <source>
        <dbReference type="SAM" id="MobiDB-lite"/>
    </source>
</evidence>
<feature type="compositionally biased region" description="Basic and acidic residues" evidence="4">
    <location>
        <begin position="452"/>
        <end position="465"/>
    </location>
</feature>
<dbReference type="PROSITE" id="PS50940">
    <property type="entry name" value="CHIT_BIND_II"/>
    <property type="match status" value="3"/>
</dbReference>
<dbReference type="InterPro" id="IPR027417">
    <property type="entry name" value="P-loop_NTPase"/>
</dbReference>
<evidence type="ECO:0000256" key="3">
    <source>
        <dbReference type="ARBA" id="ARBA00022840"/>
    </source>
</evidence>
<evidence type="ECO:0000259" key="5">
    <source>
        <dbReference type="PROSITE" id="PS50940"/>
    </source>
</evidence>
<evidence type="ECO:0000259" key="7">
    <source>
        <dbReference type="PROSITE" id="PS51194"/>
    </source>
</evidence>
<dbReference type="Gene3D" id="3.20.20.80">
    <property type="entry name" value="Glycosidases"/>
    <property type="match status" value="1"/>
</dbReference>
<dbReference type="Gene3D" id="3.40.50.300">
    <property type="entry name" value="P-loop containing nucleotide triphosphate hydrolases"/>
    <property type="match status" value="2"/>
</dbReference>
<dbReference type="SMART" id="SM00487">
    <property type="entry name" value="DEXDc"/>
    <property type="match status" value="1"/>
</dbReference>
<feature type="compositionally biased region" description="Low complexity" evidence="4">
    <location>
        <begin position="675"/>
        <end position="688"/>
    </location>
</feature>
<keyword evidence="1" id="KW-0547">Nucleotide-binding</keyword>
<keyword evidence="2" id="KW-0378">Hydrolase</keyword>
<keyword evidence="3" id="KW-0067">ATP-binding</keyword>
<dbReference type="AlphaFoldDB" id="A0AA39GY60"/>
<dbReference type="Proteomes" id="UP001175271">
    <property type="component" value="Unassembled WGS sequence"/>
</dbReference>
<dbReference type="PANTHER" id="PTHR18934">
    <property type="entry name" value="ATP-DEPENDENT RNA HELICASE"/>
    <property type="match status" value="1"/>
</dbReference>
<dbReference type="GO" id="GO:0004386">
    <property type="term" value="F:helicase activity"/>
    <property type="evidence" value="ECO:0007669"/>
    <property type="project" value="TreeGrafter"/>
</dbReference>
<dbReference type="InterPro" id="IPR036508">
    <property type="entry name" value="Chitin-bd_dom_sf"/>
</dbReference>
<dbReference type="Gene3D" id="2.170.140.10">
    <property type="entry name" value="Chitin binding domain"/>
    <property type="match status" value="1"/>
</dbReference>
<dbReference type="SUPFAM" id="SSF52540">
    <property type="entry name" value="P-loop containing nucleoside triphosphate hydrolases"/>
    <property type="match status" value="1"/>
</dbReference>
<evidence type="ECO:0000256" key="2">
    <source>
        <dbReference type="ARBA" id="ARBA00022801"/>
    </source>
</evidence>
<dbReference type="InterPro" id="IPR011545">
    <property type="entry name" value="DEAD/DEAH_box_helicase_dom"/>
</dbReference>
<dbReference type="PROSITE" id="PS51192">
    <property type="entry name" value="HELICASE_ATP_BIND_1"/>
    <property type="match status" value="1"/>
</dbReference>
<accession>A0AA39GY60</accession>
<feature type="region of interest" description="Disordered" evidence="4">
    <location>
        <begin position="443"/>
        <end position="476"/>
    </location>
</feature>
<gene>
    <name evidence="8" type="ORF">QR680_000663</name>
</gene>
<dbReference type="InterPro" id="IPR001650">
    <property type="entry name" value="Helicase_C-like"/>
</dbReference>
<dbReference type="GO" id="GO:0071013">
    <property type="term" value="C:catalytic step 2 spliceosome"/>
    <property type="evidence" value="ECO:0007669"/>
    <property type="project" value="TreeGrafter"/>
</dbReference>
<dbReference type="CDD" id="cd17917">
    <property type="entry name" value="DEXHc_RHA-like"/>
    <property type="match status" value="1"/>
</dbReference>
<reference evidence="8" key="1">
    <citation type="submission" date="2023-06" db="EMBL/GenBank/DDBJ databases">
        <title>Genomic analysis of the entomopathogenic nematode Steinernema hermaphroditum.</title>
        <authorList>
            <person name="Schwarz E.M."/>
            <person name="Heppert J.K."/>
            <person name="Baniya A."/>
            <person name="Schwartz H.T."/>
            <person name="Tan C.-H."/>
            <person name="Antoshechkin I."/>
            <person name="Sternberg P.W."/>
            <person name="Goodrich-Blair H."/>
            <person name="Dillman A.R."/>
        </authorList>
    </citation>
    <scope>NUCLEOTIDE SEQUENCE</scope>
    <source>
        <strain evidence="8">PS9179</strain>
        <tissue evidence="8">Whole animal</tissue>
    </source>
</reference>
<evidence type="ECO:0000259" key="6">
    <source>
        <dbReference type="PROSITE" id="PS51192"/>
    </source>
</evidence>
<protein>
    <recommendedName>
        <fullName evidence="10">Chitin-binding type-2 domain-containing protein</fullName>
    </recommendedName>
</protein>
<evidence type="ECO:0008006" key="10">
    <source>
        <dbReference type="Google" id="ProtNLM"/>
    </source>
</evidence>
<evidence type="ECO:0000313" key="9">
    <source>
        <dbReference type="Proteomes" id="UP001175271"/>
    </source>
</evidence>
<comment type="caution">
    <text evidence="8">The sequence shown here is derived from an EMBL/GenBank/DDBJ whole genome shotgun (WGS) entry which is preliminary data.</text>
</comment>
<keyword evidence="9" id="KW-1185">Reference proteome</keyword>
<dbReference type="GO" id="GO:0000390">
    <property type="term" value="P:spliceosomal complex disassembly"/>
    <property type="evidence" value="ECO:0007669"/>
    <property type="project" value="TreeGrafter"/>
</dbReference>
<feature type="compositionally biased region" description="Low complexity" evidence="4">
    <location>
        <begin position="647"/>
        <end position="658"/>
    </location>
</feature>
<dbReference type="GO" id="GO:0005576">
    <property type="term" value="C:extracellular region"/>
    <property type="evidence" value="ECO:0007669"/>
    <property type="project" value="InterPro"/>
</dbReference>
<dbReference type="SMART" id="SM00494">
    <property type="entry name" value="ChtBD2"/>
    <property type="match status" value="3"/>
</dbReference>
<feature type="domain" description="Helicase C-terminal" evidence="7">
    <location>
        <begin position="239"/>
        <end position="408"/>
    </location>
</feature>
<dbReference type="EMBL" id="JAUCMV010000005">
    <property type="protein sequence ID" value="KAK0394272.1"/>
    <property type="molecule type" value="Genomic_DNA"/>
</dbReference>
<feature type="compositionally biased region" description="Polar residues" evidence="4">
    <location>
        <begin position="708"/>
        <end position="736"/>
    </location>
</feature>
<feature type="domain" description="Helicase ATP-binding" evidence="6">
    <location>
        <begin position="41"/>
        <end position="201"/>
    </location>
</feature>
<dbReference type="GO" id="GO:0016787">
    <property type="term" value="F:hydrolase activity"/>
    <property type="evidence" value="ECO:0007669"/>
    <property type="project" value="UniProtKB-KW"/>
</dbReference>
<dbReference type="Pfam" id="PF00270">
    <property type="entry name" value="DEAD"/>
    <property type="match status" value="1"/>
</dbReference>
<evidence type="ECO:0000256" key="1">
    <source>
        <dbReference type="ARBA" id="ARBA00022741"/>
    </source>
</evidence>
<feature type="region of interest" description="Disordered" evidence="4">
    <location>
        <begin position="636"/>
        <end position="658"/>
    </location>
</feature>
<dbReference type="PROSITE" id="PS51194">
    <property type="entry name" value="HELICASE_CTER"/>
    <property type="match status" value="1"/>
</dbReference>
<evidence type="ECO:0000313" key="8">
    <source>
        <dbReference type="EMBL" id="KAK0394272.1"/>
    </source>
</evidence>
<feature type="domain" description="Chitin-binding type-2" evidence="5">
    <location>
        <begin position="503"/>
        <end position="560"/>
    </location>
</feature>
<organism evidence="8 9">
    <name type="scientific">Steinernema hermaphroditum</name>
    <dbReference type="NCBI Taxonomy" id="289476"/>
    <lineage>
        <taxon>Eukaryota</taxon>
        <taxon>Metazoa</taxon>
        <taxon>Ecdysozoa</taxon>
        <taxon>Nematoda</taxon>
        <taxon>Chromadorea</taxon>
        <taxon>Rhabditida</taxon>
        <taxon>Tylenchina</taxon>
        <taxon>Panagrolaimomorpha</taxon>
        <taxon>Strongyloidoidea</taxon>
        <taxon>Steinernematidae</taxon>
        <taxon>Steinernema</taxon>
    </lineage>
</organism>
<sequence length="845" mass="92965">MVTRITENGPRSDPNLRRFAAKEPEDDRCVGEIFNRKSEIINAVKENKVTILTGPTGCGKTTMVSQFLADSALCDTKPMVITEPRRMAVTGLVNKLIHDRDLEVGVHIGCVMRGGSSESDENVVDGSLLRKLINSPTTLSEYSIIVVDEAHERSLEIDHILGLMKQHLAEYSKLRLVIISATLDSQKFATYFSQYSVNHIALGEFRSFTITESYAEQDRFVTPGTLRLVNKLDAALCEEVQKTVCELHERYRDEGGHFLVFVHGKEIALTIATNLRKCEQLKGVSVTSVFRGSRHQNSVKLSEIRTIAVCTNIAETSITIENALVVIDTGLVRRSVFDPTTNITKDLMIEHRVPEVNRTNLSATILNIVTGGASIQELFSALDFIDPPAVKYLLGAFNELYFQEALVTNSSTVTNKAKLVWMNLKLLVLVACLRLSFAQNSPGLPNNSTSEPAKDSEVHQEENRSVKSTPLPDGKLHAAPLQNRYYIPSAITRQHRNSVEPKPFTCAGKPDGDHGDDGCHRNYFKCENQKAVKMHCSNGLYYDPEQRLCQMKEFITHCDGEQPETERPEKRSTRVLPKFDCLSKDDGDYSVGCSDLYFSCSSGIRYVRLCPENTGLKFCRETNRCDYDSNVPECGGRIPDLNPSNASSTSTITSAGEAVESSASQASAVSFGVAPRPAAASGSSSTAAELKPQAPIRSAERPIPVAASHQSSSVRSAPVRSQSGSQPLAQTSNLPSSARLPGPSAQRPSLAITAPSHGPQRPVLVGKGSADAKFLVRPIPTSTCIGKKESIYSDGPCNRVHYACIYNGLEVSKFDFKCKEDEAYDTKKYRCQKRYLVDSCPEYTR</sequence>
<feature type="domain" description="Chitin-binding type-2" evidence="5">
    <location>
        <begin position="578"/>
        <end position="636"/>
    </location>
</feature>
<feature type="domain" description="Chitin-binding type-2" evidence="5">
    <location>
        <begin position="781"/>
        <end position="842"/>
    </location>
</feature>